<proteinExistence type="predicted"/>
<keyword evidence="1" id="KW-0732">Signal</keyword>
<dbReference type="Proteomes" id="UP000002318">
    <property type="component" value="Chromosome"/>
</dbReference>
<evidence type="ECO:0000256" key="1">
    <source>
        <dbReference type="SAM" id="SignalP"/>
    </source>
</evidence>
<organism evidence="2 3">
    <name type="scientific">Sediminispirochaeta smaragdinae (strain DSM 11293 / JCM 15392 / SEBR 4228)</name>
    <name type="common">Spirochaeta smaragdinae</name>
    <dbReference type="NCBI Taxonomy" id="573413"/>
    <lineage>
        <taxon>Bacteria</taxon>
        <taxon>Pseudomonadati</taxon>
        <taxon>Spirochaetota</taxon>
        <taxon>Spirochaetia</taxon>
        <taxon>Spirochaetales</taxon>
        <taxon>Spirochaetaceae</taxon>
        <taxon>Sediminispirochaeta</taxon>
    </lineage>
</organism>
<keyword evidence="3" id="KW-1185">Reference proteome</keyword>
<name>E1R1A7_SEDSS</name>
<evidence type="ECO:0000313" key="3">
    <source>
        <dbReference type="Proteomes" id="UP000002318"/>
    </source>
</evidence>
<dbReference type="HOGENOM" id="CLU_796716_0_0_12"/>
<feature type="chain" id="PRO_5003150406" evidence="1">
    <location>
        <begin position="21"/>
        <end position="348"/>
    </location>
</feature>
<dbReference type="KEGG" id="ssm:Spirs_1922"/>
<gene>
    <name evidence="2" type="ordered locus">Spirs_1922</name>
</gene>
<reference evidence="2 3" key="1">
    <citation type="journal article" date="2010" name="Stand. Genomic Sci.">
        <title>Complete genome sequence of Spirochaeta smaragdinae type strain (SEBR 4228).</title>
        <authorList>
            <person name="Mavromatis K."/>
            <person name="Yasawong M."/>
            <person name="Chertkov O."/>
            <person name="Lapidus A."/>
            <person name="Lucas S."/>
            <person name="Nolan M."/>
            <person name="Del Rio T.G."/>
            <person name="Tice H."/>
            <person name="Cheng J.F."/>
            <person name="Pitluck S."/>
            <person name="Liolios K."/>
            <person name="Ivanova N."/>
            <person name="Tapia R."/>
            <person name="Han C."/>
            <person name="Bruce D."/>
            <person name="Goodwin L."/>
            <person name="Pati A."/>
            <person name="Chen A."/>
            <person name="Palaniappan K."/>
            <person name="Land M."/>
            <person name="Hauser L."/>
            <person name="Chang Y.J."/>
            <person name="Jeffries C.D."/>
            <person name="Detter J.C."/>
            <person name="Rohde M."/>
            <person name="Brambilla E."/>
            <person name="Spring S."/>
            <person name="Goker M."/>
            <person name="Sikorski J."/>
            <person name="Woyke T."/>
            <person name="Bristow J."/>
            <person name="Eisen J.A."/>
            <person name="Markowitz V."/>
            <person name="Hugenholtz P."/>
            <person name="Klenk H.P."/>
            <person name="Kyrpides N.C."/>
        </authorList>
    </citation>
    <scope>NUCLEOTIDE SEQUENCE [LARGE SCALE GENOMIC DNA]</scope>
    <source>
        <strain evidence="3">DSM 11293 / JCM 15392 / SEBR 4228</strain>
    </source>
</reference>
<sequence>MVYRRLFLLALLVSSVRVFAFGPPSFVKSGRFLSNAVGIPLSPLIRQAGEGEYWLEVKEDDGGSIERLYQGKLLIAERTIRKSDLSDGTLLIEEKRGDQTMYKAEIGDEGVLYEWRKGVEFRYGYESDDPHSVDLPSQLNGRDYYYGPEGALCAVDGKGYYLLLLPDGISYEEQGKDATAFFVPPKASFERSLGWDSKGILREERREVLSDGWQRVRLTDKKGNEEIRLYDEQSRLRDIRRRGSDGYEHFEYLYPSHSDETIRLRSAMVREESRYHFAAEGNFTAVETLRSGSLVQIIKKEGEAFVVTRFRGGDELFTEHVGFFELHRYTEDFRTLLQDYIRKGYGTR</sequence>
<accession>E1R1A7</accession>
<protein>
    <submittedName>
        <fullName evidence="2">Uncharacterized protein</fullName>
    </submittedName>
</protein>
<dbReference type="AlphaFoldDB" id="E1R1A7"/>
<evidence type="ECO:0000313" key="2">
    <source>
        <dbReference type="EMBL" id="ADK81048.1"/>
    </source>
</evidence>
<dbReference type="EMBL" id="CP002116">
    <property type="protein sequence ID" value="ADK81048.1"/>
    <property type="molecule type" value="Genomic_DNA"/>
</dbReference>
<feature type="signal peptide" evidence="1">
    <location>
        <begin position="1"/>
        <end position="20"/>
    </location>
</feature>
<dbReference type="STRING" id="573413.Spirs_1922"/>